<dbReference type="AlphaFoldDB" id="A0A413VCI9"/>
<accession>A0A413VCI9</accession>
<dbReference type="InterPro" id="IPR050445">
    <property type="entry name" value="Bact_polysacc_biosynth/exp"/>
</dbReference>
<feature type="transmembrane region" description="Helical" evidence="2">
    <location>
        <begin position="12"/>
        <end position="31"/>
    </location>
</feature>
<gene>
    <name evidence="3" type="ORF">DW888_17985</name>
</gene>
<evidence type="ECO:0000256" key="1">
    <source>
        <dbReference type="SAM" id="Coils"/>
    </source>
</evidence>
<name>A0A413VCI9_9BACE</name>
<dbReference type="RefSeq" id="WP_122202152.1">
    <property type="nucleotide sequence ID" value="NZ_CABJFV010000023.1"/>
</dbReference>
<dbReference type="PANTHER" id="PTHR32309:SF13">
    <property type="entry name" value="FERRIC ENTEROBACTIN TRANSPORT PROTEIN FEPE"/>
    <property type="match status" value="1"/>
</dbReference>
<dbReference type="PANTHER" id="PTHR32309">
    <property type="entry name" value="TYROSINE-PROTEIN KINASE"/>
    <property type="match status" value="1"/>
</dbReference>
<keyword evidence="2" id="KW-0472">Membrane</keyword>
<keyword evidence="2" id="KW-1133">Transmembrane helix</keyword>
<dbReference type="Proteomes" id="UP000284379">
    <property type="component" value="Unassembled WGS sequence"/>
</dbReference>
<feature type="transmembrane region" description="Helical" evidence="2">
    <location>
        <begin position="479"/>
        <end position="501"/>
    </location>
</feature>
<dbReference type="GO" id="GO:0004713">
    <property type="term" value="F:protein tyrosine kinase activity"/>
    <property type="evidence" value="ECO:0007669"/>
    <property type="project" value="TreeGrafter"/>
</dbReference>
<evidence type="ECO:0008006" key="5">
    <source>
        <dbReference type="Google" id="ProtNLM"/>
    </source>
</evidence>
<evidence type="ECO:0000313" key="3">
    <source>
        <dbReference type="EMBL" id="RHB31239.1"/>
    </source>
</evidence>
<comment type="caution">
    <text evidence="3">The sequence shown here is derived from an EMBL/GenBank/DDBJ whole genome shotgun (WGS) entry which is preliminary data.</text>
</comment>
<dbReference type="GO" id="GO:0005886">
    <property type="term" value="C:plasma membrane"/>
    <property type="evidence" value="ECO:0007669"/>
    <property type="project" value="TreeGrafter"/>
</dbReference>
<evidence type="ECO:0000313" key="4">
    <source>
        <dbReference type="Proteomes" id="UP000284379"/>
    </source>
</evidence>
<protein>
    <recommendedName>
        <fullName evidence="5">Exopolysaccharide biosynthesis protein</fullName>
    </recommendedName>
</protein>
<proteinExistence type="predicted"/>
<dbReference type="EMBL" id="QSGO01000023">
    <property type="protein sequence ID" value="RHB31239.1"/>
    <property type="molecule type" value="Genomic_DNA"/>
</dbReference>
<evidence type="ECO:0000256" key="2">
    <source>
        <dbReference type="SAM" id="Phobius"/>
    </source>
</evidence>
<reference evidence="3 4" key="1">
    <citation type="submission" date="2018-08" db="EMBL/GenBank/DDBJ databases">
        <title>A genome reference for cultivated species of the human gut microbiota.</title>
        <authorList>
            <person name="Zou Y."/>
            <person name="Xue W."/>
            <person name="Luo G."/>
        </authorList>
    </citation>
    <scope>NUCLEOTIDE SEQUENCE [LARGE SCALE GENOMIC DNA]</scope>
    <source>
        <strain evidence="3 4">AM40-30BH</strain>
    </source>
</reference>
<organism evidence="3 4">
    <name type="scientific">Bacteroides nordii</name>
    <dbReference type="NCBI Taxonomy" id="291645"/>
    <lineage>
        <taxon>Bacteria</taxon>
        <taxon>Pseudomonadati</taxon>
        <taxon>Bacteroidota</taxon>
        <taxon>Bacteroidia</taxon>
        <taxon>Bacteroidales</taxon>
        <taxon>Bacteroidaceae</taxon>
        <taxon>Bacteroides</taxon>
    </lineage>
</organism>
<keyword evidence="2" id="KW-0812">Transmembrane</keyword>
<sequence length="744" mass="86025">MDYILYLFRSLYHKLVWIILGALLIAVLVYFKTANMRGNYNVETTLYTGVVSGYGIEANNVGVNWAIAQNAIDNLINIIQSESTLKRVSMRLFARILVKGSPNKDQNSITASSYRYTYDHMKNSPHGKELIALIDKTSEEKTMENFNRYEKADVNNYVYGLFYYQHPYYSRAALKKIQVTRLGNSDLLRINYSSGDPGITYNTIEILMKEFVNEYRILRYGETDKVIEYFRSELNRIGSELTKHEDDLTKYNVDNRIINYYDETKEIAAINKEFELREQTVLFAYNSSKAMLEELEHQMDNNTRQAITNLNLVDKLREASGLTGKITEMETVSVNNIKDEKQLKEYKDLLNKTRKELSQISDQYVGDKYTKTGIARTNIVEQWLDQTLAYEKAKAELDIVKKSRIDLNEKYQFYAPVGTTIKRKERVISFSEQSYLTNLASYNEALMRKKNLEMTSAALKVLNPPAYPISPEGSNRRKIVYMAFLGTFLLLAGFFVLIELIDRTLRDSRRTRKLTGCPILGDFPDKRRSTPYSTTYDNSATRYLSSAILRFFTKRKEGAPYILNMLSMEEGCGKSYVSESIETYWKKLELNVRKLTDGVDFYSNSPDFQLANSILELYTPGDEDILIVEYPAMSESNVPTPLLREAQLNLMVVSAKYGWKTTDKILLQKLEAQLGTKPYLCLNRAPKYDIENYTGMLPPYTPLRKVMYLLSQLALTENVIHWRDVWKRKRNSRTSVSGVEEDDD</sequence>
<keyword evidence="1" id="KW-0175">Coiled coil</keyword>
<feature type="coiled-coil region" evidence="1">
    <location>
        <begin position="336"/>
        <end position="363"/>
    </location>
</feature>